<organism evidence="1 3">
    <name type="scientific">Cercospora beticola</name>
    <name type="common">Sugarbeet leaf spot fungus</name>
    <dbReference type="NCBI Taxonomy" id="122368"/>
    <lineage>
        <taxon>Eukaryota</taxon>
        <taxon>Fungi</taxon>
        <taxon>Dikarya</taxon>
        <taxon>Ascomycota</taxon>
        <taxon>Pezizomycotina</taxon>
        <taxon>Dothideomycetes</taxon>
        <taxon>Dothideomycetidae</taxon>
        <taxon>Mycosphaerellales</taxon>
        <taxon>Mycosphaerellaceae</taxon>
        <taxon>Cercospora</taxon>
    </lineage>
</organism>
<evidence type="ECO:0000313" key="3">
    <source>
        <dbReference type="Proteomes" id="UP000230605"/>
    </source>
</evidence>
<name>A0A2G5HYR8_CERBT</name>
<dbReference type="Proteomes" id="UP000230605">
    <property type="component" value="Chromosome 2"/>
</dbReference>
<gene>
    <name evidence="1" type="ORF">CB0940_06676</name>
    <name evidence="2" type="ORF">RHO25_003962</name>
</gene>
<evidence type="ECO:0000313" key="1">
    <source>
        <dbReference type="EMBL" id="PIA97670.1"/>
    </source>
</evidence>
<protein>
    <recommendedName>
        <fullName evidence="5">BTB domain-containing protein</fullName>
    </recommendedName>
</protein>
<evidence type="ECO:0000313" key="2">
    <source>
        <dbReference type="EMBL" id="WPA99345.1"/>
    </source>
</evidence>
<accession>A0A2G5HYR8</accession>
<dbReference type="Proteomes" id="UP001302367">
    <property type="component" value="Chromosome 2"/>
</dbReference>
<dbReference type="EMBL" id="LKMD01000102">
    <property type="protein sequence ID" value="PIA97670.1"/>
    <property type="molecule type" value="Genomic_DNA"/>
</dbReference>
<sequence>MSNIAAASDLNEVKVIDGDGDVLLVIGATKQSLRVSSRALSVSPVFKSMLGPHFREGQQPRSTAGPVPILLPEDNYDGTRVMCQMLHLLKVESDEEHGSNCIYDYRAAAVTMKKYQVLDIFHYHLVGVLYEWLYDYPEEDAIDVVIEAVVLAYLLDCNEAFEKATAQLIKNCYDGTMTLLGTSVIDLLPASSLLILEERRAAAQNKRLRPGTEALCLQCTKQGTQDRYETCTIDH</sequence>
<proteinExistence type="predicted"/>
<keyword evidence="4" id="KW-1185">Reference proteome</keyword>
<dbReference type="EMBL" id="CP134185">
    <property type="protein sequence ID" value="WPA99345.1"/>
    <property type="molecule type" value="Genomic_DNA"/>
</dbReference>
<dbReference type="AlphaFoldDB" id="A0A2G5HYR8"/>
<evidence type="ECO:0008006" key="5">
    <source>
        <dbReference type="Google" id="ProtNLM"/>
    </source>
</evidence>
<dbReference type="OrthoDB" id="3650523at2759"/>
<evidence type="ECO:0000313" key="4">
    <source>
        <dbReference type="Proteomes" id="UP001302367"/>
    </source>
</evidence>
<reference evidence="2 4" key="2">
    <citation type="submission" date="2023-09" db="EMBL/GenBank/DDBJ databases">
        <title>Complete-Gapless Cercospora beticola genome.</title>
        <authorList>
            <person name="Wyatt N.A."/>
            <person name="Spanner R.E."/>
            <person name="Bolton M.D."/>
        </authorList>
    </citation>
    <scope>NUCLEOTIDE SEQUENCE [LARGE SCALE GENOMIC DNA]</scope>
    <source>
        <strain evidence="2">Cb09-40</strain>
    </source>
</reference>
<reference evidence="1 3" key="1">
    <citation type="submission" date="2015-10" db="EMBL/GenBank/DDBJ databases">
        <title>The cercosporin biosynthetic gene cluster was horizontally transferred to several fungal lineages and shown to be expanded in Cercospora beticola based on microsynteny with recipient genomes.</title>
        <authorList>
            <person name="De Jonge R."/>
            <person name="Ebert M.K."/>
            <person name="Suttle J.C."/>
            <person name="Jurick Ii W.M."/>
            <person name="Secor G.A."/>
            <person name="Thomma B.P."/>
            <person name="Van De Peer Y."/>
            <person name="Bolton M.D."/>
        </authorList>
    </citation>
    <scope>NUCLEOTIDE SEQUENCE [LARGE SCALE GENOMIC DNA]</scope>
    <source>
        <strain evidence="1 3">09-40</strain>
    </source>
</reference>